<dbReference type="GO" id="GO:0005737">
    <property type="term" value="C:cytoplasm"/>
    <property type="evidence" value="ECO:0007669"/>
    <property type="project" value="TreeGrafter"/>
</dbReference>
<dbReference type="RefSeq" id="XP_038046911.1">
    <property type="nucleotide sequence ID" value="XM_038190983.1"/>
</dbReference>
<evidence type="ECO:0000256" key="1">
    <source>
        <dbReference type="ARBA" id="ARBA00022473"/>
    </source>
</evidence>
<accession>A0A913Z7C5</accession>
<dbReference type="EnsemblMetazoa" id="XM_038190983.1">
    <property type="protein sequence ID" value="XP_038046911.1"/>
    <property type="gene ID" value="LOC119721087"/>
</dbReference>
<dbReference type="SMART" id="SM00248">
    <property type="entry name" value="ANK"/>
    <property type="match status" value="2"/>
</dbReference>
<keyword evidence="4" id="KW-0040">ANK repeat</keyword>
<dbReference type="Pfam" id="PF12796">
    <property type="entry name" value="Ank_2"/>
    <property type="match status" value="1"/>
</dbReference>
<keyword evidence="6" id="KW-1185">Reference proteome</keyword>
<protein>
    <submittedName>
        <fullName evidence="5">Uncharacterized protein</fullName>
    </submittedName>
</protein>
<reference evidence="5" key="1">
    <citation type="submission" date="2022-11" db="UniProtKB">
        <authorList>
            <consortium name="EnsemblMetazoa"/>
        </authorList>
    </citation>
    <scope>IDENTIFICATION</scope>
</reference>
<sequence>MEVKVMQRRRVRYRTYPSPSLDSEEDEDLELMTCRHITFPPDVRFMSAVQQQDNAELVKILNQHGVQLDLNTSIHAGLTALHQGVLNRNLDTVKLLLCQGADASVQDANGYSPLHTASACGLRNIASLLIIFGADLWAMTLSGESPLDLAKDLVTADLIMREMCRQVQQRELMEKYGFAFRFIDLCERFMVTCHSVWQKIVEWAQYALEKYCNHPDHQKLNGRLKGRGRRYKEETNDEQ</sequence>
<evidence type="ECO:0000256" key="3">
    <source>
        <dbReference type="ARBA" id="ARBA00038386"/>
    </source>
</evidence>
<dbReference type="PROSITE" id="PS50088">
    <property type="entry name" value="ANK_REPEAT"/>
    <property type="match status" value="2"/>
</dbReference>
<dbReference type="PANTHER" id="PTHR24179">
    <property type="entry name" value="PROTEIN PHOSPHATASE 1 REGULATORY SUBUNIT 12"/>
    <property type="match status" value="1"/>
</dbReference>
<proteinExistence type="inferred from homology"/>
<dbReference type="GeneID" id="119721087"/>
<organism evidence="5 6">
    <name type="scientific">Patiria miniata</name>
    <name type="common">Bat star</name>
    <name type="synonym">Asterina miniata</name>
    <dbReference type="NCBI Taxonomy" id="46514"/>
    <lineage>
        <taxon>Eukaryota</taxon>
        <taxon>Metazoa</taxon>
        <taxon>Echinodermata</taxon>
        <taxon>Eleutherozoa</taxon>
        <taxon>Asterozoa</taxon>
        <taxon>Asteroidea</taxon>
        <taxon>Valvatacea</taxon>
        <taxon>Valvatida</taxon>
        <taxon>Asterinidae</taxon>
        <taxon>Patiria</taxon>
    </lineage>
</organism>
<dbReference type="InterPro" id="IPR051226">
    <property type="entry name" value="PP1_Regulatory_Subunit"/>
</dbReference>
<dbReference type="OMA" id="CRHITFP"/>
<feature type="repeat" description="ANK" evidence="4">
    <location>
        <begin position="76"/>
        <end position="108"/>
    </location>
</feature>
<dbReference type="SUPFAM" id="SSF48403">
    <property type="entry name" value="Ankyrin repeat"/>
    <property type="match status" value="1"/>
</dbReference>
<evidence type="ECO:0000256" key="2">
    <source>
        <dbReference type="ARBA" id="ARBA00022737"/>
    </source>
</evidence>
<dbReference type="InterPro" id="IPR036770">
    <property type="entry name" value="Ankyrin_rpt-contain_sf"/>
</dbReference>
<keyword evidence="1" id="KW-0217">Developmental protein</keyword>
<dbReference type="OrthoDB" id="19014at2759"/>
<name>A0A913Z7C5_PATMI</name>
<evidence type="ECO:0000313" key="6">
    <source>
        <dbReference type="Proteomes" id="UP000887568"/>
    </source>
</evidence>
<dbReference type="GO" id="GO:0004857">
    <property type="term" value="F:enzyme inhibitor activity"/>
    <property type="evidence" value="ECO:0007669"/>
    <property type="project" value="TreeGrafter"/>
</dbReference>
<dbReference type="InterPro" id="IPR002110">
    <property type="entry name" value="Ankyrin_rpt"/>
</dbReference>
<dbReference type="PANTHER" id="PTHR24179:SF21">
    <property type="entry name" value="MYOSIN BINDING SUBUNIT, ISOFORM O"/>
    <property type="match status" value="1"/>
</dbReference>
<comment type="similarity">
    <text evidence="3">Belongs to the NRARP family.</text>
</comment>
<evidence type="ECO:0000313" key="5">
    <source>
        <dbReference type="EnsemblMetazoa" id="XP_038046911.1"/>
    </source>
</evidence>
<dbReference type="Gene3D" id="1.25.40.20">
    <property type="entry name" value="Ankyrin repeat-containing domain"/>
    <property type="match status" value="1"/>
</dbReference>
<dbReference type="PROSITE" id="PS50297">
    <property type="entry name" value="ANK_REP_REGION"/>
    <property type="match status" value="2"/>
</dbReference>
<keyword evidence="2" id="KW-0677">Repeat</keyword>
<dbReference type="AlphaFoldDB" id="A0A913Z7C5"/>
<evidence type="ECO:0000256" key="4">
    <source>
        <dbReference type="PROSITE-ProRule" id="PRU00023"/>
    </source>
</evidence>
<feature type="repeat" description="ANK" evidence="4">
    <location>
        <begin position="109"/>
        <end position="136"/>
    </location>
</feature>
<dbReference type="Proteomes" id="UP000887568">
    <property type="component" value="Unplaced"/>
</dbReference>
<dbReference type="GO" id="GO:0019208">
    <property type="term" value="F:phosphatase regulator activity"/>
    <property type="evidence" value="ECO:0007669"/>
    <property type="project" value="TreeGrafter"/>
</dbReference>